<evidence type="ECO:0000313" key="2">
    <source>
        <dbReference type="EMBL" id="KAG6948782.1"/>
    </source>
</evidence>
<evidence type="ECO:0000313" key="1">
    <source>
        <dbReference type="EMBL" id="KAG2902381.1"/>
    </source>
</evidence>
<protein>
    <submittedName>
        <fullName evidence="2">Uncharacterized protein</fullName>
    </submittedName>
</protein>
<organism evidence="2 3">
    <name type="scientific">Phytophthora cactorum</name>
    <dbReference type="NCBI Taxonomy" id="29920"/>
    <lineage>
        <taxon>Eukaryota</taxon>
        <taxon>Sar</taxon>
        <taxon>Stramenopiles</taxon>
        <taxon>Oomycota</taxon>
        <taxon>Peronosporomycetes</taxon>
        <taxon>Peronosporales</taxon>
        <taxon>Peronosporaceae</taxon>
        <taxon>Phytophthora</taxon>
    </lineage>
</organism>
<dbReference type="Proteomes" id="UP000688947">
    <property type="component" value="Unassembled WGS sequence"/>
</dbReference>
<dbReference type="Proteomes" id="UP000736787">
    <property type="component" value="Unassembled WGS sequence"/>
</dbReference>
<sequence length="71" mass="8222">MRANRYKSILFEYMAFNAGHSLNTDTVFSKNALLEITPDDVCRWMNLRAFGEESCGGRKARECQGVYLRIR</sequence>
<comment type="caution">
    <text evidence="2">The sequence shown here is derived from an EMBL/GenBank/DDBJ whole genome shotgun (WGS) entry which is preliminary data.</text>
</comment>
<dbReference type="AlphaFoldDB" id="A0A8T1TXF2"/>
<evidence type="ECO:0000313" key="3">
    <source>
        <dbReference type="Proteomes" id="UP000688947"/>
    </source>
</evidence>
<dbReference type="EMBL" id="RCMK01001086">
    <property type="protein sequence ID" value="KAG2902381.1"/>
    <property type="molecule type" value="Genomic_DNA"/>
</dbReference>
<gene>
    <name evidence="2" type="ORF">JG687_00015260</name>
    <name evidence="1" type="ORF">PC117_g21472</name>
</gene>
<reference evidence="1" key="1">
    <citation type="submission" date="2018-10" db="EMBL/GenBank/DDBJ databases">
        <title>Effector identification in a new, highly contiguous assembly of the strawberry crown rot pathogen Phytophthora cactorum.</title>
        <authorList>
            <person name="Armitage A.D."/>
            <person name="Nellist C.F."/>
            <person name="Bates H."/>
            <person name="Vickerstaff R.J."/>
            <person name="Harrison R.J."/>
        </authorList>
    </citation>
    <scope>NUCLEOTIDE SEQUENCE</scope>
    <source>
        <strain evidence="1">4040</strain>
    </source>
</reference>
<accession>A0A8T1TXF2</accession>
<proteinExistence type="predicted"/>
<name>A0A8T1TXF2_9STRA</name>
<dbReference type="EMBL" id="JAENGZ010001330">
    <property type="protein sequence ID" value="KAG6948782.1"/>
    <property type="molecule type" value="Genomic_DNA"/>
</dbReference>
<dbReference type="OrthoDB" id="101988at2759"/>
<reference evidence="2" key="2">
    <citation type="submission" date="2021-01" db="EMBL/GenBank/DDBJ databases">
        <title>Phytophthora aleatoria, a newly-described species from Pinus radiata is distinct from Phytophthora cactorum isolates based on comparative genomics.</title>
        <authorList>
            <person name="Mcdougal R."/>
            <person name="Panda P."/>
            <person name="Williams N."/>
            <person name="Studholme D.J."/>
        </authorList>
    </citation>
    <scope>NUCLEOTIDE SEQUENCE</scope>
    <source>
        <strain evidence="2">NZFS 3830</strain>
    </source>
</reference>